<dbReference type="InterPro" id="IPR001867">
    <property type="entry name" value="OmpR/PhoB-type_DNA-bd"/>
</dbReference>
<dbReference type="InterPro" id="IPR001789">
    <property type="entry name" value="Sig_transdc_resp-reg_receiver"/>
</dbReference>
<keyword evidence="3 6" id="KW-0238">DNA-binding</keyword>
<evidence type="ECO:0000256" key="5">
    <source>
        <dbReference type="PROSITE-ProRule" id="PRU00169"/>
    </source>
</evidence>
<dbReference type="CDD" id="cd00383">
    <property type="entry name" value="trans_reg_C"/>
    <property type="match status" value="1"/>
</dbReference>
<evidence type="ECO:0000256" key="6">
    <source>
        <dbReference type="PROSITE-ProRule" id="PRU01091"/>
    </source>
</evidence>
<proteinExistence type="predicted"/>
<comment type="caution">
    <text evidence="9">The sequence shown here is derived from an EMBL/GenBank/DDBJ whole genome shotgun (WGS) entry which is preliminary data.</text>
</comment>
<keyword evidence="2" id="KW-0805">Transcription regulation</keyword>
<keyword evidence="10" id="KW-1185">Reference proteome</keyword>
<dbReference type="PANTHER" id="PTHR48111">
    <property type="entry name" value="REGULATOR OF RPOS"/>
    <property type="match status" value="1"/>
</dbReference>
<dbReference type="SUPFAM" id="SSF52172">
    <property type="entry name" value="CheY-like"/>
    <property type="match status" value="1"/>
</dbReference>
<dbReference type="PANTHER" id="PTHR48111:SF4">
    <property type="entry name" value="DNA-BINDING DUAL TRANSCRIPTIONAL REGULATOR OMPR"/>
    <property type="match status" value="1"/>
</dbReference>
<name>A0ABC9YX80_9NOCA</name>
<evidence type="ECO:0000313" key="9">
    <source>
        <dbReference type="EMBL" id="GAP30154.1"/>
    </source>
</evidence>
<evidence type="ECO:0000256" key="4">
    <source>
        <dbReference type="ARBA" id="ARBA00023163"/>
    </source>
</evidence>
<evidence type="ECO:0000256" key="1">
    <source>
        <dbReference type="ARBA" id="ARBA00022553"/>
    </source>
</evidence>
<feature type="DNA-binding region" description="OmpR/PhoB-type" evidence="6">
    <location>
        <begin position="149"/>
        <end position="243"/>
    </location>
</feature>
<dbReference type="EMBL" id="BBYQ01000073">
    <property type="protein sequence ID" value="GAP30154.1"/>
    <property type="molecule type" value="Genomic_DNA"/>
</dbReference>
<keyword evidence="4" id="KW-0804">Transcription</keyword>
<gene>
    <name evidence="9" type="ORF">NSK11_contig00073-0032</name>
</gene>
<reference evidence="10" key="1">
    <citation type="submission" date="2015-07" db="EMBL/GenBank/DDBJ databases">
        <title>Nocardia seriolae U-1 whole genome shotgun sequence.</title>
        <authorList>
            <person name="Imajoh M."/>
            <person name="Fukumoto Y."/>
            <person name="Sukeda M."/>
            <person name="Yamane J."/>
            <person name="Yamasaki K."/>
            <person name="Shimizu M."/>
            <person name="Ohnishi K."/>
            <person name="Oshima S."/>
        </authorList>
    </citation>
    <scope>NUCLEOTIDE SEQUENCE [LARGE SCALE GENOMIC DNA]</scope>
    <source>
        <strain evidence="10">U-1</strain>
    </source>
</reference>
<feature type="domain" description="OmpR/PhoB-type" evidence="8">
    <location>
        <begin position="149"/>
        <end position="243"/>
    </location>
</feature>
<dbReference type="GO" id="GO:0003677">
    <property type="term" value="F:DNA binding"/>
    <property type="evidence" value="ECO:0007669"/>
    <property type="project" value="UniProtKB-UniRule"/>
</dbReference>
<evidence type="ECO:0000256" key="2">
    <source>
        <dbReference type="ARBA" id="ARBA00023015"/>
    </source>
</evidence>
<evidence type="ECO:0000259" key="8">
    <source>
        <dbReference type="PROSITE" id="PS51755"/>
    </source>
</evidence>
<accession>A0ABC9YX80</accession>
<dbReference type="Gene3D" id="1.10.10.10">
    <property type="entry name" value="Winged helix-like DNA-binding domain superfamily/Winged helix DNA-binding domain"/>
    <property type="match status" value="1"/>
</dbReference>
<dbReference type="SMART" id="SM00448">
    <property type="entry name" value="REC"/>
    <property type="match status" value="1"/>
</dbReference>
<dbReference type="Proteomes" id="UP000037179">
    <property type="component" value="Unassembled WGS sequence"/>
</dbReference>
<protein>
    <submittedName>
        <fullName evidence="9">Chemotaxis protein CheY</fullName>
    </submittedName>
</protein>
<evidence type="ECO:0000259" key="7">
    <source>
        <dbReference type="PROSITE" id="PS50110"/>
    </source>
</evidence>
<dbReference type="InterPro" id="IPR036388">
    <property type="entry name" value="WH-like_DNA-bd_sf"/>
</dbReference>
<evidence type="ECO:0000256" key="3">
    <source>
        <dbReference type="ARBA" id="ARBA00023125"/>
    </source>
</evidence>
<dbReference type="PROSITE" id="PS50110">
    <property type="entry name" value="RESPONSE_REGULATORY"/>
    <property type="match status" value="1"/>
</dbReference>
<dbReference type="PROSITE" id="PS51755">
    <property type="entry name" value="OMPR_PHOB"/>
    <property type="match status" value="1"/>
</dbReference>
<dbReference type="InterPro" id="IPR011006">
    <property type="entry name" value="CheY-like_superfamily"/>
</dbReference>
<sequence length="253" mass="28004">MTADREIAWTWWFGWAGGLGWGMRILVADDDPVVRDVVRRYLERDGLEVVETADGPATASVLERNEIDLAVLDVMMPPPDGIDLTRAVRAGAHPETPIILLTALGEEDDRVIGLQAGADDYVTKPFSPRELALRVASVLRRTHPHPVVEEVLRVDGVELNRAARTVVAAGIPVELTAREFDLLAFLLAHPRRVFSRQELLAEVWGWNFGDLSTVTVHVKRLRAKLGAGHRIETVWGRGYAWGRVDSEEAPGAD</sequence>
<feature type="modified residue" description="4-aspartylphosphate" evidence="5">
    <location>
        <position position="73"/>
    </location>
</feature>
<organism evidence="9 10">
    <name type="scientific">Nocardia seriolae</name>
    <dbReference type="NCBI Taxonomy" id="37332"/>
    <lineage>
        <taxon>Bacteria</taxon>
        <taxon>Bacillati</taxon>
        <taxon>Actinomycetota</taxon>
        <taxon>Actinomycetes</taxon>
        <taxon>Mycobacteriales</taxon>
        <taxon>Nocardiaceae</taxon>
        <taxon>Nocardia</taxon>
    </lineage>
</organism>
<dbReference type="Pfam" id="PF00072">
    <property type="entry name" value="Response_reg"/>
    <property type="match status" value="1"/>
</dbReference>
<evidence type="ECO:0000313" key="10">
    <source>
        <dbReference type="Proteomes" id="UP000037179"/>
    </source>
</evidence>
<dbReference type="Pfam" id="PF00486">
    <property type="entry name" value="Trans_reg_C"/>
    <property type="match status" value="1"/>
</dbReference>
<dbReference type="SMART" id="SM00862">
    <property type="entry name" value="Trans_reg_C"/>
    <property type="match status" value="1"/>
</dbReference>
<keyword evidence="1 5" id="KW-0597">Phosphoprotein</keyword>
<feature type="domain" description="Response regulatory" evidence="7">
    <location>
        <begin position="24"/>
        <end position="139"/>
    </location>
</feature>
<dbReference type="AlphaFoldDB" id="A0ABC9YX80"/>
<reference evidence="9 10" key="2">
    <citation type="journal article" date="2016" name="Genome Announc.">
        <title>Draft Genome Sequence of Erythromycin- and Oxytetracycline-Sensitive Nocardia seriolae Strain U-1 (NBRC 110359).</title>
        <authorList>
            <person name="Imajoh M."/>
            <person name="Sukeda M."/>
            <person name="Shimizu M."/>
            <person name="Yamane J."/>
            <person name="Ohnishi K."/>
            <person name="Oshima S."/>
        </authorList>
    </citation>
    <scope>NUCLEOTIDE SEQUENCE [LARGE SCALE GENOMIC DNA]</scope>
    <source>
        <strain evidence="9 10">U-1</strain>
    </source>
</reference>
<dbReference type="Gene3D" id="3.40.50.2300">
    <property type="match status" value="1"/>
</dbReference>
<dbReference type="InterPro" id="IPR039420">
    <property type="entry name" value="WalR-like"/>
</dbReference>
<dbReference type="Gene3D" id="6.10.250.690">
    <property type="match status" value="1"/>
</dbReference>